<accession>A0A0G1BKV9</accession>
<evidence type="ECO:0000256" key="1">
    <source>
        <dbReference type="SAM" id="Phobius"/>
    </source>
</evidence>
<dbReference type="InterPro" id="IPR043713">
    <property type="entry name" value="DUF5654"/>
</dbReference>
<dbReference type="EMBL" id="LCDF01000022">
    <property type="protein sequence ID" value="KKS46926.1"/>
    <property type="molecule type" value="Genomic_DNA"/>
</dbReference>
<sequence length="84" mass="9470">MLDSIQKESVKLRTEIRERTLGYIVTALGLVAGLAWNEAVKALIEYFFPLSQNSLLAKFIYALIITVIIVVISAYLLRLSKKEV</sequence>
<dbReference type="Proteomes" id="UP000034036">
    <property type="component" value="Unassembled WGS sequence"/>
</dbReference>
<keyword evidence="1" id="KW-1133">Transmembrane helix</keyword>
<feature type="transmembrane region" description="Helical" evidence="1">
    <location>
        <begin position="59"/>
        <end position="77"/>
    </location>
</feature>
<evidence type="ECO:0000313" key="3">
    <source>
        <dbReference type="Proteomes" id="UP000034036"/>
    </source>
</evidence>
<proteinExistence type="predicted"/>
<keyword evidence="1" id="KW-0472">Membrane</keyword>
<feature type="transmembrane region" description="Helical" evidence="1">
    <location>
        <begin position="21"/>
        <end position="39"/>
    </location>
</feature>
<keyword evidence="1" id="KW-0812">Transmembrane</keyword>
<dbReference type="Pfam" id="PF18898">
    <property type="entry name" value="DUF5654"/>
    <property type="match status" value="1"/>
</dbReference>
<reference evidence="2 3" key="1">
    <citation type="journal article" date="2015" name="Nature">
        <title>rRNA introns, odd ribosomes, and small enigmatic genomes across a large radiation of phyla.</title>
        <authorList>
            <person name="Brown C.T."/>
            <person name="Hug L.A."/>
            <person name="Thomas B.C."/>
            <person name="Sharon I."/>
            <person name="Castelle C.J."/>
            <person name="Singh A."/>
            <person name="Wilkins M.J."/>
            <person name="Williams K.H."/>
            <person name="Banfield J.F."/>
        </authorList>
    </citation>
    <scope>NUCLEOTIDE SEQUENCE [LARGE SCALE GENOMIC DNA]</scope>
</reference>
<name>A0A0G1BKV9_9BACT</name>
<gene>
    <name evidence="2" type="ORF">UV11_C0022G0002</name>
</gene>
<comment type="caution">
    <text evidence="2">The sequence shown here is derived from an EMBL/GenBank/DDBJ whole genome shotgun (WGS) entry which is preliminary data.</text>
</comment>
<protein>
    <submittedName>
        <fullName evidence="2">Uncharacterized protein</fullName>
    </submittedName>
</protein>
<dbReference type="AlphaFoldDB" id="A0A0G1BKV9"/>
<evidence type="ECO:0000313" key="2">
    <source>
        <dbReference type="EMBL" id="KKS46926.1"/>
    </source>
</evidence>
<dbReference type="STRING" id="1618659.UV11_C0022G0002"/>
<organism evidence="2 3">
    <name type="scientific">Candidatus Giovannonibacteria bacterium GW2011_GWF2_42_19</name>
    <dbReference type="NCBI Taxonomy" id="1618659"/>
    <lineage>
        <taxon>Bacteria</taxon>
        <taxon>Candidatus Giovannoniibacteriota</taxon>
    </lineage>
</organism>